<feature type="region of interest" description="Disordered" evidence="7">
    <location>
        <begin position="1060"/>
        <end position="1091"/>
    </location>
</feature>
<evidence type="ECO:0000313" key="9">
    <source>
        <dbReference type="Proteomes" id="UP000593573"/>
    </source>
</evidence>
<protein>
    <recommendedName>
        <fullName evidence="10">Suppressor of forked domain-containing protein</fullName>
    </recommendedName>
</protein>
<dbReference type="GO" id="GO:0005685">
    <property type="term" value="C:U1 snRNP"/>
    <property type="evidence" value="ECO:0007669"/>
    <property type="project" value="TreeGrafter"/>
</dbReference>
<dbReference type="GO" id="GO:0000243">
    <property type="term" value="C:commitment complex"/>
    <property type="evidence" value="ECO:0007669"/>
    <property type="project" value="TreeGrafter"/>
</dbReference>
<dbReference type="FunFam" id="1.25.40.10:FF:000159">
    <property type="entry name" value="Tetratricopeptide repeat (TPR)-like superfamily protein"/>
    <property type="match status" value="1"/>
</dbReference>
<feature type="compositionally biased region" description="Basic and acidic residues" evidence="7">
    <location>
        <begin position="702"/>
        <end position="726"/>
    </location>
</feature>
<keyword evidence="4" id="KW-0508">mRNA splicing</keyword>
<dbReference type="SUPFAM" id="SSF48452">
    <property type="entry name" value="TPR-like"/>
    <property type="match status" value="1"/>
</dbReference>
<comment type="subcellular location">
    <subcellularLocation>
        <location evidence="1">Nucleus</location>
    </subcellularLocation>
</comment>
<name>A0A7J8V7M7_9ROSI</name>
<dbReference type="SMART" id="SM00386">
    <property type="entry name" value="HAT"/>
    <property type="match status" value="5"/>
</dbReference>
<dbReference type="Proteomes" id="UP000593573">
    <property type="component" value="Unassembled WGS sequence"/>
</dbReference>
<comment type="caution">
    <text evidence="8">The sequence shown here is derived from an EMBL/GenBank/DDBJ whole genome shotgun (WGS) entry which is preliminary data.</text>
</comment>
<evidence type="ECO:0000256" key="1">
    <source>
        <dbReference type="ARBA" id="ARBA00004123"/>
    </source>
</evidence>
<comment type="similarity">
    <text evidence="6">Belongs to the PRP39 family.</text>
</comment>
<keyword evidence="3" id="KW-0677">Repeat</keyword>
<dbReference type="AlphaFoldDB" id="A0A7J8V7M7"/>
<keyword evidence="2" id="KW-0507">mRNA processing</keyword>
<dbReference type="EMBL" id="JABFAB010000009">
    <property type="protein sequence ID" value="MBA0658771.1"/>
    <property type="molecule type" value="Genomic_DNA"/>
</dbReference>
<dbReference type="Pfam" id="PF23241">
    <property type="entry name" value="HAT_PRP39_C"/>
    <property type="match status" value="1"/>
</dbReference>
<organism evidence="8 9">
    <name type="scientific">Gossypium klotzschianum</name>
    <dbReference type="NCBI Taxonomy" id="34286"/>
    <lineage>
        <taxon>Eukaryota</taxon>
        <taxon>Viridiplantae</taxon>
        <taxon>Streptophyta</taxon>
        <taxon>Embryophyta</taxon>
        <taxon>Tracheophyta</taxon>
        <taxon>Spermatophyta</taxon>
        <taxon>Magnoliopsida</taxon>
        <taxon>eudicotyledons</taxon>
        <taxon>Gunneridae</taxon>
        <taxon>Pentapetalae</taxon>
        <taxon>rosids</taxon>
        <taxon>malvids</taxon>
        <taxon>Malvales</taxon>
        <taxon>Malvaceae</taxon>
        <taxon>Malvoideae</taxon>
        <taxon>Gossypium</taxon>
    </lineage>
</organism>
<evidence type="ECO:0000313" key="8">
    <source>
        <dbReference type="EMBL" id="MBA0658771.1"/>
    </source>
</evidence>
<dbReference type="PANTHER" id="PTHR17204">
    <property type="entry name" value="PRE-MRNA PROCESSING PROTEIN PRP39-RELATED"/>
    <property type="match status" value="1"/>
</dbReference>
<gene>
    <name evidence="8" type="ORF">Goklo_010952</name>
</gene>
<feature type="compositionally biased region" description="Basic and acidic residues" evidence="7">
    <location>
        <begin position="822"/>
        <end position="833"/>
    </location>
</feature>
<evidence type="ECO:0008006" key="10">
    <source>
        <dbReference type="Google" id="ProtNLM"/>
    </source>
</evidence>
<keyword evidence="9" id="KW-1185">Reference proteome</keyword>
<sequence>MEVHISGTETETEWHPKKGNYLEGFDEQKLKEIIAEGELDFDGWTKLISEVENFFHDEIENICLVYDSFLSEFPLCYGYWRRYADHMMRLWTIDKAVDVFERAVQSATYSIDVWVDYCGFSVSVFEDDNDIRRLFKRAMSYVGKDYLCHTLWDKYVEFEFSREQWSSLANVYIQTLRFPSKKLHHYYESFQKLVATWKEEMQCPNHMDLLSDPRVENEVSSCHTDAEISCIIKELLDASTGMDGTEALAKYLSIGKQFYREASELDEKIHHFEAGIRRPYFHVKELDISQLDNWHEYLNFVEMHGDFDWAVKLYERCLIPCANYPEFWMRYVDFMESKGGREIANFALARAAEVFLKRMPVIHLFTARFKEKIRDVSGAHIALLNYEKESDLSFVETVSIKANMEKRLGNFVAASNTYKEAMEIAAVKQKFDILPILYINFSRLQYMITSNSDAARDILIDGIKCLPHCKLLLEELIKFGMMHGGPRDIHVLDAIINDVISLRPSQGMDAKEAEEISSLYLQFVDLCGTIDDIRKAWNRHIKCFPESARGSTYKFSVINGIKSLPLKITACRRQGSPGPLPSHPSGDRSLDIPVQSPSRDNILKPLENDDAQPNHAALDCVPDTISPVLEDHEIPLYQATVNKLQSGEVDESLQGGRQHSSEEVSNKLQSGEDINTTTNMSSHNLIQDEMRNGVEALETSEESSKENKFRQEHEHKPEHDVNELPLERLSLGQLDRESLDSISFANQEGETFVETSLPNESMVKKEPPQETSKLNGIMPEVAQSNDGYNLESSPRSAQASDSAGIQTEMSSPSSLASQQNIKKTEPLVRRTPPDDVGSWHQRSNADRVHRENKFGHRRHSHKRQHQRQQMSPKRQHSRSETGTQVPMSQGYPSQSMYLQSPQVQQGGQSQSQYSTSAAHPNLAAVHNWSMQDVHQQNFAPTQTPPVPLPGYPQTQISQNPMQSNEQLGQMQTNQAYNHMWQYYYYQQQQQQFLLQQQQQPLPQQQLLQQQYQQHPQLLQVQQQYLQQQQLPYQQPQLLQQQQFIQQQQYLQQQQQQLQPQGSYQQQFPPPNPHPYRQQQQEQEKRQQEGQITASQVQTQSELSKEVCLNIETFGFVESMMEPRRQTTLQVSESSILFQGEFYVVNKVQDPLPCRNDASETVLSTISPNSQQG</sequence>
<feature type="region of interest" description="Disordered" evidence="7">
    <location>
        <begin position="648"/>
        <end position="726"/>
    </location>
</feature>
<keyword evidence="5" id="KW-0539">Nucleus</keyword>
<proteinExistence type="inferred from homology"/>
<evidence type="ECO:0000256" key="3">
    <source>
        <dbReference type="ARBA" id="ARBA00022737"/>
    </source>
</evidence>
<evidence type="ECO:0000256" key="5">
    <source>
        <dbReference type="ARBA" id="ARBA00023242"/>
    </source>
</evidence>
<evidence type="ECO:0000256" key="4">
    <source>
        <dbReference type="ARBA" id="ARBA00023187"/>
    </source>
</evidence>
<reference evidence="8 9" key="1">
    <citation type="journal article" date="2019" name="Genome Biol. Evol.">
        <title>Insights into the evolution of the New World diploid cottons (Gossypium, subgenus Houzingenia) based on genome sequencing.</title>
        <authorList>
            <person name="Grover C.E."/>
            <person name="Arick M.A. 2nd"/>
            <person name="Thrash A."/>
            <person name="Conover J.L."/>
            <person name="Sanders W.S."/>
            <person name="Peterson D.G."/>
            <person name="Frelichowski J.E."/>
            <person name="Scheffler J.A."/>
            <person name="Scheffler B.E."/>
            <person name="Wendel J.F."/>
        </authorList>
    </citation>
    <scope>NUCLEOTIDE SEQUENCE [LARGE SCALE GENOMIC DNA]</scope>
    <source>
        <strain evidence="8">57</strain>
        <tissue evidence="8">Leaf</tissue>
    </source>
</reference>
<dbReference type="GO" id="GO:0000395">
    <property type="term" value="P:mRNA 5'-splice site recognition"/>
    <property type="evidence" value="ECO:0007669"/>
    <property type="project" value="TreeGrafter"/>
</dbReference>
<evidence type="ECO:0000256" key="6">
    <source>
        <dbReference type="ARBA" id="ARBA00038019"/>
    </source>
</evidence>
<dbReference type="InterPro" id="IPR003107">
    <property type="entry name" value="HAT"/>
</dbReference>
<feature type="compositionally biased region" description="Polar residues" evidence="7">
    <location>
        <begin position="782"/>
        <end position="821"/>
    </location>
</feature>
<evidence type="ECO:0000256" key="2">
    <source>
        <dbReference type="ARBA" id="ARBA00022664"/>
    </source>
</evidence>
<accession>A0A7J8V7M7</accession>
<feature type="compositionally biased region" description="Polar residues" evidence="7">
    <location>
        <begin position="880"/>
        <end position="894"/>
    </location>
</feature>
<dbReference type="GO" id="GO:0071004">
    <property type="term" value="C:U2-type prespliceosome"/>
    <property type="evidence" value="ECO:0007669"/>
    <property type="project" value="TreeGrafter"/>
</dbReference>
<dbReference type="FunFam" id="1.25.40.10:FF:000064">
    <property type="entry name" value="Putative pre-mrna-processing factor 39"/>
    <property type="match status" value="1"/>
</dbReference>
<dbReference type="GO" id="GO:0030627">
    <property type="term" value="F:pre-mRNA 5'-splice site binding"/>
    <property type="evidence" value="ECO:0007669"/>
    <property type="project" value="TreeGrafter"/>
</dbReference>
<feature type="compositionally biased region" description="Basic residues" evidence="7">
    <location>
        <begin position="855"/>
        <end position="866"/>
    </location>
</feature>
<dbReference type="PANTHER" id="PTHR17204:SF26">
    <property type="entry name" value="PRE-MRNA-PROCESSING FACTOR 39-2"/>
    <property type="match status" value="1"/>
</dbReference>
<dbReference type="InterPro" id="IPR059164">
    <property type="entry name" value="HAT_PRP39_C"/>
</dbReference>
<feature type="compositionally biased region" description="Polar residues" evidence="7">
    <location>
        <begin position="666"/>
        <end position="685"/>
    </location>
</feature>
<feature type="region of interest" description="Disordered" evidence="7">
    <location>
        <begin position="572"/>
        <end position="617"/>
    </location>
</feature>
<evidence type="ECO:0000256" key="7">
    <source>
        <dbReference type="SAM" id="MobiDB-lite"/>
    </source>
</evidence>
<dbReference type="Pfam" id="PF23240">
    <property type="entry name" value="HAT_PRP39_N"/>
    <property type="match status" value="1"/>
</dbReference>
<dbReference type="OrthoDB" id="10265668at2759"/>
<dbReference type="Gene3D" id="1.25.40.10">
    <property type="entry name" value="Tetratricopeptide repeat domain"/>
    <property type="match status" value="2"/>
</dbReference>
<feature type="region of interest" description="Disordered" evidence="7">
    <location>
        <begin position="752"/>
        <end position="894"/>
    </location>
</feature>
<feature type="compositionally biased region" description="Basic and acidic residues" evidence="7">
    <location>
        <begin position="843"/>
        <end position="854"/>
    </location>
</feature>
<dbReference type="InterPro" id="IPR011990">
    <property type="entry name" value="TPR-like_helical_dom_sf"/>
</dbReference>